<gene>
    <name evidence="1" type="ORF">O4H49_03370</name>
</gene>
<keyword evidence="2" id="KW-1185">Reference proteome</keyword>
<dbReference type="Gene3D" id="1.25.40.10">
    <property type="entry name" value="Tetratricopeptide repeat domain"/>
    <property type="match status" value="1"/>
</dbReference>
<sequence length="67" mass="7421">MGFMYLNGEGVTQDDVFTHMWWNIAGSAGDSDAVKDRGILERRMTAAQIAEAEKLARECIARDLKGC</sequence>
<evidence type="ECO:0000313" key="1">
    <source>
        <dbReference type="EMBL" id="MCZ4279802.1"/>
    </source>
</evidence>
<dbReference type="EMBL" id="JAPWGY010000001">
    <property type="protein sequence ID" value="MCZ4279802.1"/>
    <property type="molecule type" value="Genomic_DNA"/>
</dbReference>
<proteinExistence type="predicted"/>
<dbReference type="Proteomes" id="UP001069802">
    <property type="component" value="Unassembled WGS sequence"/>
</dbReference>
<organism evidence="1 2">
    <name type="scientific">Kiloniella laminariae</name>
    <dbReference type="NCBI Taxonomy" id="454162"/>
    <lineage>
        <taxon>Bacteria</taxon>
        <taxon>Pseudomonadati</taxon>
        <taxon>Pseudomonadota</taxon>
        <taxon>Alphaproteobacteria</taxon>
        <taxon>Rhodospirillales</taxon>
        <taxon>Kiloniellaceae</taxon>
        <taxon>Kiloniella</taxon>
    </lineage>
</organism>
<accession>A0ABT4LFD1</accession>
<dbReference type="InterPro" id="IPR011990">
    <property type="entry name" value="TPR-like_helical_dom_sf"/>
</dbReference>
<protein>
    <recommendedName>
        <fullName evidence="3">Sel1 repeat family protein</fullName>
    </recommendedName>
</protein>
<name>A0ABT4LFD1_9PROT</name>
<evidence type="ECO:0008006" key="3">
    <source>
        <dbReference type="Google" id="ProtNLM"/>
    </source>
</evidence>
<reference evidence="1" key="1">
    <citation type="submission" date="2022-12" db="EMBL/GenBank/DDBJ databases">
        <title>Bacterial isolates from different developmental stages of Nematostella vectensis.</title>
        <authorList>
            <person name="Fraune S."/>
        </authorList>
    </citation>
    <scope>NUCLEOTIDE SEQUENCE</scope>
    <source>
        <strain evidence="1">G21630-S1</strain>
    </source>
</reference>
<evidence type="ECO:0000313" key="2">
    <source>
        <dbReference type="Proteomes" id="UP001069802"/>
    </source>
</evidence>
<comment type="caution">
    <text evidence="1">The sequence shown here is derived from an EMBL/GenBank/DDBJ whole genome shotgun (WGS) entry which is preliminary data.</text>
</comment>